<evidence type="ECO:0000259" key="4">
    <source>
        <dbReference type="Pfam" id="PF21761"/>
    </source>
</evidence>
<dbReference type="InterPro" id="IPR048666">
    <property type="entry name" value="RedAm-like_C"/>
</dbReference>
<proteinExistence type="inferred from homology"/>
<evidence type="ECO:0000313" key="6">
    <source>
        <dbReference type="Proteomes" id="UP001291653"/>
    </source>
</evidence>
<dbReference type="Proteomes" id="UP001291653">
    <property type="component" value="Unassembled WGS sequence"/>
</dbReference>
<organism evidence="5 6">
    <name type="scientific">Streptomyces yaizuensis</name>
    <dbReference type="NCBI Taxonomy" id="2989713"/>
    <lineage>
        <taxon>Bacteria</taxon>
        <taxon>Bacillati</taxon>
        <taxon>Actinomycetota</taxon>
        <taxon>Actinomycetes</taxon>
        <taxon>Kitasatosporales</taxon>
        <taxon>Streptomycetaceae</taxon>
        <taxon>Streptomyces</taxon>
    </lineage>
</organism>
<dbReference type="InterPro" id="IPR013328">
    <property type="entry name" value="6PGD_dom2"/>
</dbReference>
<gene>
    <name evidence="5" type="ORF">SYYSPA8_11280</name>
</gene>
<comment type="caution">
    <text evidence="5">The sequence shown here is derived from an EMBL/GenBank/DDBJ whole genome shotgun (WGS) entry which is preliminary data.</text>
</comment>
<dbReference type="EMBL" id="BSBI01000004">
    <property type="protein sequence ID" value="GLF94875.1"/>
    <property type="molecule type" value="Genomic_DNA"/>
</dbReference>
<comment type="similarity">
    <text evidence="1">Belongs to the HIBADH-related family.</text>
</comment>
<dbReference type="PIRSF" id="PIRSF000103">
    <property type="entry name" value="HIBADH"/>
    <property type="match status" value="1"/>
</dbReference>
<evidence type="ECO:0000256" key="2">
    <source>
        <dbReference type="ARBA" id="ARBA00023002"/>
    </source>
</evidence>
<dbReference type="InterPro" id="IPR036291">
    <property type="entry name" value="NAD(P)-bd_dom_sf"/>
</dbReference>
<evidence type="ECO:0000313" key="5">
    <source>
        <dbReference type="EMBL" id="GLF94875.1"/>
    </source>
</evidence>
<keyword evidence="2" id="KW-0560">Oxidoreductase</keyword>
<dbReference type="InterPro" id="IPR015815">
    <property type="entry name" value="HIBADH-related"/>
</dbReference>
<evidence type="ECO:0000259" key="3">
    <source>
        <dbReference type="Pfam" id="PF03446"/>
    </source>
</evidence>
<dbReference type="InterPro" id="IPR006115">
    <property type="entry name" value="6PGDH_NADP-bd"/>
</dbReference>
<dbReference type="Gene3D" id="1.10.1040.10">
    <property type="entry name" value="N-(1-d-carboxylethyl)-l-norvaline Dehydrogenase, domain 2"/>
    <property type="match status" value="1"/>
</dbReference>
<dbReference type="PANTHER" id="PTHR43580">
    <property type="entry name" value="OXIDOREDUCTASE GLYR1-RELATED"/>
    <property type="match status" value="1"/>
</dbReference>
<feature type="domain" description="6-phosphogluconate dehydrogenase NADP-binding" evidence="3">
    <location>
        <begin position="20"/>
        <end position="172"/>
    </location>
</feature>
<feature type="domain" description="NADPH-dependent reductive aminase-like C-terminal" evidence="4">
    <location>
        <begin position="175"/>
        <end position="299"/>
    </location>
</feature>
<dbReference type="Pfam" id="PF21761">
    <property type="entry name" value="RedAm-like_C"/>
    <property type="match status" value="1"/>
</dbReference>
<dbReference type="SUPFAM" id="SSF51735">
    <property type="entry name" value="NAD(P)-binding Rossmann-fold domains"/>
    <property type="match status" value="1"/>
</dbReference>
<protein>
    <submittedName>
        <fullName evidence="5">NAD(P)-binding domain-containing protein</fullName>
    </submittedName>
</protein>
<dbReference type="PANTHER" id="PTHR43580:SF2">
    <property type="entry name" value="CYTOKINE-LIKE NUCLEAR FACTOR N-PAC"/>
    <property type="match status" value="1"/>
</dbReference>
<reference evidence="5 6" key="1">
    <citation type="submission" date="2022-10" db="EMBL/GenBank/DDBJ databases">
        <title>Draft genome sequence of Streptomyces sp. YSPA8.</title>
        <authorList>
            <person name="Moriuchi R."/>
            <person name="Dohra H."/>
            <person name="Yamamura H."/>
            <person name="Kodani S."/>
        </authorList>
    </citation>
    <scope>NUCLEOTIDE SEQUENCE [LARGE SCALE GENOMIC DNA]</scope>
    <source>
        <strain evidence="5 6">YSPA8</strain>
    </source>
</reference>
<evidence type="ECO:0000256" key="1">
    <source>
        <dbReference type="ARBA" id="ARBA00009080"/>
    </source>
</evidence>
<accession>A0ABQ5NWX8</accession>
<keyword evidence="6" id="KW-1185">Reference proteome</keyword>
<dbReference type="RefSeq" id="WP_323446966.1">
    <property type="nucleotide sequence ID" value="NZ_BSBI01000004.1"/>
</dbReference>
<sequence>MTATPTATATANVTATPQPVTVLGLGNLGQAIAAAFLDAGHPTTVWNRTRSRADALVARGARRAEDPAAAIAASELVVVAVLDSDTARAVLDPAADALKGRTLVNLTSSTPGPSGELAAWATDAGADYLAGAVYAVPQTLGTADAFVLYSGSAAAHERHRERLALLGRDVFVGTDPSLAAVHDVAVLSGMYGMFAGFFQAMALARSAAIPAADLTEHLVTWLKAAADALPGFAREIDSGDYSTDTSSLEMNAAGLDSILAATEAQGLPTDLIAPVRALLATQIAQGHGGLSLARAVESLPAPAAR</sequence>
<name>A0ABQ5NWX8_9ACTN</name>
<dbReference type="Pfam" id="PF03446">
    <property type="entry name" value="NAD_binding_2"/>
    <property type="match status" value="1"/>
</dbReference>
<dbReference type="InterPro" id="IPR051265">
    <property type="entry name" value="HIBADH-related_NP60_sf"/>
</dbReference>
<dbReference type="Gene3D" id="3.40.50.720">
    <property type="entry name" value="NAD(P)-binding Rossmann-like Domain"/>
    <property type="match status" value="1"/>
</dbReference>